<evidence type="ECO:0000259" key="8">
    <source>
        <dbReference type="Pfam" id="PF17917"/>
    </source>
</evidence>
<dbReference type="FunFam" id="1.10.340.70:FF:000001">
    <property type="entry name" value="Retrovirus-related Pol polyprotein from transposon gypsy-like Protein"/>
    <property type="match status" value="1"/>
</dbReference>
<dbReference type="CDD" id="cd09274">
    <property type="entry name" value="RNase_HI_RT_Ty3"/>
    <property type="match status" value="1"/>
</dbReference>
<evidence type="ECO:0000256" key="2">
    <source>
        <dbReference type="ARBA" id="ARBA00022695"/>
    </source>
</evidence>
<sequence>MAWHPVEHFSKKVPVVHSIDNARKKELLAFVHALKRWRHSLLGRSQFRWVTDNNPLVFYKTQDTVNSTIARWMVFIDQFDFFPDHILGKSNRFVDALSRCPDYCTAVYSTFEIDDNLRDSFIHGYQANLEFRDKYANCSSPNPAPSHYRIQEGYLLVHTRGKDLFCLPSDSHLRTRLLGEFHDAPAIRHFGVNRTIDRLRERFWWPGLLGDVTRYCKSCEFCRRCKSRSRCSYGELRPLLVPLRHREAIAMDITGPFPKHKTGVDRILTMVDRLTKFAMFLPCRYHAKGLELAEDWVERLPDVELAYNSSIHPAIGMSPFEFGHGSLVTSPLDTIIPRMAESDDHLLFLRRMQELLVKAHDQMAKTHQHMSQQANRQCLPCPFRADDLVWVSAAEFSLEQDISRKLLPKWMGPWPIVAPVGDAPEGPSFIIQVPTHLPVYPVFHCSKSALYTPAEHDEFPNRRSQDPTSMDGFQEVGNIISQRRYGNRPTEYLVHFAYCTHQANRWLTRAELQATASDVLARYERKMQGKSVSSAPRRTLVQVPPSDRQLRPRPGLTS</sequence>
<feature type="domain" description="Integrase zinc-binding" evidence="9">
    <location>
        <begin position="171"/>
        <end position="228"/>
    </location>
</feature>
<protein>
    <recommendedName>
        <fullName evidence="12">Integrase zinc-binding domain-containing protein</fullName>
    </recommendedName>
</protein>
<comment type="caution">
    <text evidence="10">The sequence shown here is derived from an EMBL/GenBank/DDBJ whole genome shotgun (WGS) entry which is preliminary data.</text>
</comment>
<dbReference type="Pfam" id="PF17921">
    <property type="entry name" value="Integrase_H2C2"/>
    <property type="match status" value="1"/>
</dbReference>
<proteinExistence type="predicted"/>
<dbReference type="EMBL" id="BFEA01000768">
    <property type="protein sequence ID" value="GBG89892.1"/>
    <property type="molecule type" value="Genomic_DNA"/>
</dbReference>
<evidence type="ECO:0000259" key="9">
    <source>
        <dbReference type="Pfam" id="PF17921"/>
    </source>
</evidence>
<name>A0A388M5Z2_CHABU</name>
<dbReference type="InterPro" id="IPR016197">
    <property type="entry name" value="Chromo-like_dom_sf"/>
</dbReference>
<dbReference type="Proteomes" id="UP000265515">
    <property type="component" value="Unassembled WGS sequence"/>
</dbReference>
<evidence type="ECO:0000313" key="11">
    <source>
        <dbReference type="Proteomes" id="UP000265515"/>
    </source>
</evidence>
<dbReference type="PANTHER" id="PTHR37984">
    <property type="entry name" value="PROTEIN CBG26694"/>
    <property type="match status" value="1"/>
</dbReference>
<dbReference type="GO" id="GO:0003676">
    <property type="term" value="F:nucleic acid binding"/>
    <property type="evidence" value="ECO:0007669"/>
    <property type="project" value="InterPro"/>
</dbReference>
<keyword evidence="2" id="KW-0548">Nucleotidyltransferase</keyword>
<keyword evidence="3" id="KW-0540">Nuclease</keyword>
<keyword evidence="11" id="KW-1185">Reference proteome</keyword>
<accession>A0A388M5Z2</accession>
<keyword evidence="6" id="KW-0695">RNA-directed DNA polymerase</keyword>
<feature type="domain" description="Reverse transcriptase RNase H-like" evidence="8">
    <location>
        <begin position="3"/>
        <end position="79"/>
    </location>
</feature>
<evidence type="ECO:0000256" key="3">
    <source>
        <dbReference type="ARBA" id="ARBA00022722"/>
    </source>
</evidence>
<dbReference type="SUPFAM" id="SSF54160">
    <property type="entry name" value="Chromo domain-like"/>
    <property type="match status" value="1"/>
</dbReference>
<keyword evidence="5" id="KW-0378">Hydrolase</keyword>
<evidence type="ECO:0000256" key="7">
    <source>
        <dbReference type="SAM" id="MobiDB-lite"/>
    </source>
</evidence>
<keyword evidence="4" id="KW-0255">Endonuclease</keyword>
<evidence type="ECO:0000256" key="1">
    <source>
        <dbReference type="ARBA" id="ARBA00022679"/>
    </source>
</evidence>
<gene>
    <name evidence="10" type="ORF">CBR_g49741</name>
</gene>
<dbReference type="InterPro" id="IPR041373">
    <property type="entry name" value="RT_RNaseH"/>
</dbReference>
<dbReference type="InterPro" id="IPR041588">
    <property type="entry name" value="Integrase_H2C2"/>
</dbReference>
<dbReference type="PANTHER" id="PTHR37984:SF5">
    <property type="entry name" value="PROTEIN NYNRIN-LIKE"/>
    <property type="match status" value="1"/>
</dbReference>
<reference evidence="10 11" key="1">
    <citation type="journal article" date="2018" name="Cell">
        <title>The Chara Genome: Secondary Complexity and Implications for Plant Terrestrialization.</title>
        <authorList>
            <person name="Nishiyama T."/>
            <person name="Sakayama H."/>
            <person name="Vries J.D."/>
            <person name="Buschmann H."/>
            <person name="Saint-Marcoux D."/>
            <person name="Ullrich K.K."/>
            <person name="Haas F.B."/>
            <person name="Vanderstraeten L."/>
            <person name="Becker D."/>
            <person name="Lang D."/>
            <person name="Vosolsobe S."/>
            <person name="Rombauts S."/>
            <person name="Wilhelmsson P.K.I."/>
            <person name="Janitza P."/>
            <person name="Kern R."/>
            <person name="Heyl A."/>
            <person name="Rumpler F."/>
            <person name="Villalobos L.I.A.C."/>
            <person name="Clay J.M."/>
            <person name="Skokan R."/>
            <person name="Toyoda A."/>
            <person name="Suzuki Y."/>
            <person name="Kagoshima H."/>
            <person name="Schijlen E."/>
            <person name="Tajeshwar N."/>
            <person name="Catarino B."/>
            <person name="Hetherington A.J."/>
            <person name="Saltykova A."/>
            <person name="Bonnot C."/>
            <person name="Breuninger H."/>
            <person name="Symeonidi A."/>
            <person name="Radhakrishnan G.V."/>
            <person name="Van Nieuwerburgh F."/>
            <person name="Deforce D."/>
            <person name="Chang C."/>
            <person name="Karol K.G."/>
            <person name="Hedrich R."/>
            <person name="Ulvskov P."/>
            <person name="Glockner G."/>
            <person name="Delwiche C.F."/>
            <person name="Petrasek J."/>
            <person name="Van de Peer Y."/>
            <person name="Friml J."/>
            <person name="Beilby M."/>
            <person name="Dolan L."/>
            <person name="Kohara Y."/>
            <person name="Sugano S."/>
            <person name="Fujiyama A."/>
            <person name="Delaux P.-M."/>
            <person name="Quint M."/>
            <person name="TheiBen G."/>
            <person name="Hagemann M."/>
            <person name="Harholt J."/>
            <person name="Dunand C."/>
            <person name="Zachgo S."/>
            <person name="Langdale J."/>
            <person name="Maumus F."/>
            <person name="Straeten D.V.D."/>
            <person name="Gould S.B."/>
            <person name="Rensing S.A."/>
        </authorList>
    </citation>
    <scope>NUCLEOTIDE SEQUENCE [LARGE SCALE GENOMIC DNA]</scope>
    <source>
        <strain evidence="10 11">S276</strain>
    </source>
</reference>
<evidence type="ECO:0000256" key="4">
    <source>
        <dbReference type="ARBA" id="ARBA00022759"/>
    </source>
</evidence>
<evidence type="ECO:0000256" key="5">
    <source>
        <dbReference type="ARBA" id="ARBA00022801"/>
    </source>
</evidence>
<dbReference type="InterPro" id="IPR050951">
    <property type="entry name" value="Retrovirus_Pol_polyprotein"/>
</dbReference>
<dbReference type="Gene3D" id="1.10.340.70">
    <property type="match status" value="1"/>
</dbReference>
<organism evidence="10 11">
    <name type="scientific">Chara braunii</name>
    <name type="common">Braun's stonewort</name>
    <dbReference type="NCBI Taxonomy" id="69332"/>
    <lineage>
        <taxon>Eukaryota</taxon>
        <taxon>Viridiplantae</taxon>
        <taxon>Streptophyta</taxon>
        <taxon>Charophyceae</taxon>
        <taxon>Charales</taxon>
        <taxon>Characeae</taxon>
        <taxon>Chara</taxon>
    </lineage>
</organism>
<dbReference type="InterPro" id="IPR043502">
    <property type="entry name" value="DNA/RNA_pol_sf"/>
</dbReference>
<dbReference type="InterPro" id="IPR036397">
    <property type="entry name" value="RNaseH_sf"/>
</dbReference>
<dbReference type="InterPro" id="IPR012337">
    <property type="entry name" value="RNaseH-like_sf"/>
</dbReference>
<dbReference type="Gramene" id="GBG89892">
    <property type="protein sequence ID" value="GBG89892"/>
    <property type="gene ID" value="CBR_g49741"/>
</dbReference>
<dbReference type="GO" id="GO:0004519">
    <property type="term" value="F:endonuclease activity"/>
    <property type="evidence" value="ECO:0007669"/>
    <property type="project" value="UniProtKB-KW"/>
</dbReference>
<dbReference type="Gene3D" id="3.30.420.10">
    <property type="entry name" value="Ribonuclease H-like superfamily/Ribonuclease H"/>
    <property type="match status" value="1"/>
</dbReference>
<evidence type="ECO:0008006" key="12">
    <source>
        <dbReference type="Google" id="ProtNLM"/>
    </source>
</evidence>
<dbReference type="GO" id="GO:0016787">
    <property type="term" value="F:hydrolase activity"/>
    <property type="evidence" value="ECO:0007669"/>
    <property type="project" value="UniProtKB-KW"/>
</dbReference>
<evidence type="ECO:0000313" key="10">
    <source>
        <dbReference type="EMBL" id="GBG89892.1"/>
    </source>
</evidence>
<dbReference type="OrthoDB" id="413122at2759"/>
<feature type="region of interest" description="Disordered" evidence="7">
    <location>
        <begin position="528"/>
        <end position="558"/>
    </location>
</feature>
<dbReference type="AlphaFoldDB" id="A0A388M5Z2"/>
<dbReference type="Pfam" id="PF17917">
    <property type="entry name" value="RT_RNaseH"/>
    <property type="match status" value="1"/>
</dbReference>
<dbReference type="Gene3D" id="2.40.50.40">
    <property type="match status" value="1"/>
</dbReference>
<dbReference type="SUPFAM" id="SSF53098">
    <property type="entry name" value="Ribonuclease H-like"/>
    <property type="match status" value="1"/>
</dbReference>
<dbReference type="GO" id="GO:0003964">
    <property type="term" value="F:RNA-directed DNA polymerase activity"/>
    <property type="evidence" value="ECO:0007669"/>
    <property type="project" value="UniProtKB-KW"/>
</dbReference>
<dbReference type="SUPFAM" id="SSF56672">
    <property type="entry name" value="DNA/RNA polymerases"/>
    <property type="match status" value="1"/>
</dbReference>
<evidence type="ECO:0000256" key="6">
    <source>
        <dbReference type="ARBA" id="ARBA00022918"/>
    </source>
</evidence>
<keyword evidence="1" id="KW-0808">Transferase</keyword>